<accession>A0A084VGI4</accession>
<dbReference type="STRING" id="74873.A0A084VGI4"/>
<dbReference type="Gene3D" id="1.10.510.10">
    <property type="entry name" value="Transferase(Phosphotransferase) domain 1"/>
    <property type="match status" value="1"/>
</dbReference>
<evidence type="ECO:0000256" key="3">
    <source>
        <dbReference type="PIRSR" id="PIRSR000615-3"/>
    </source>
</evidence>
<protein>
    <submittedName>
        <fullName evidence="6">Protein kinase domain-containing protein</fullName>
    </submittedName>
</protein>
<keyword evidence="7" id="KW-1185">Reference proteome</keyword>
<dbReference type="SUPFAM" id="SSF56112">
    <property type="entry name" value="Protein kinase-like (PK-like)"/>
    <property type="match status" value="1"/>
</dbReference>
<keyword evidence="2" id="KW-0547">Nucleotide-binding</keyword>
<dbReference type="VEuPathDB" id="VectorBase:ASIS002107"/>
<dbReference type="CDD" id="cd00192">
    <property type="entry name" value="PTKc"/>
    <property type="match status" value="1"/>
</dbReference>
<evidence type="ECO:0000256" key="1">
    <source>
        <dbReference type="PIRSR" id="PIRSR000615-1"/>
    </source>
</evidence>
<dbReference type="GO" id="GO:0004714">
    <property type="term" value="F:transmembrane receptor protein tyrosine kinase activity"/>
    <property type="evidence" value="ECO:0007669"/>
    <property type="project" value="TreeGrafter"/>
</dbReference>
<organism evidence="5">
    <name type="scientific">Anopheles sinensis</name>
    <name type="common">Mosquito</name>
    <dbReference type="NCBI Taxonomy" id="74873"/>
    <lineage>
        <taxon>Eukaryota</taxon>
        <taxon>Metazoa</taxon>
        <taxon>Ecdysozoa</taxon>
        <taxon>Arthropoda</taxon>
        <taxon>Hexapoda</taxon>
        <taxon>Insecta</taxon>
        <taxon>Pterygota</taxon>
        <taxon>Neoptera</taxon>
        <taxon>Endopterygota</taxon>
        <taxon>Diptera</taxon>
        <taxon>Nematocera</taxon>
        <taxon>Culicoidea</taxon>
        <taxon>Culicidae</taxon>
        <taxon>Anophelinae</taxon>
        <taxon>Anopheles</taxon>
    </lineage>
</organism>
<dbReference type="PROSITE" id="PS50011">
    <property type="entry name" value="PROTEIN_KINASE_DOM"/>
    <property type="match status" value="1"/>
</dbReference>
<name>A0A084VGI4_ANOSI</name>
<dbReference type="GO" id="GO:0005524">
    <property type="term" value="F:ATP binding"/>
    <property type="evidence" value="ECO:0007669"/>
    <property type="project" value="UniProtKB-KW"/>
</dbReference>
<feature type="active site" description="Proton acceptor" evidence="1">
    <location>
        <position position="173"/>
    </location>
</feature>
<evidence type="ECO:0000259" key="4">
    <source>
        <dbReference type="PROSITE" id="PS50011"/>
    </source>
</evidence>
<dbReference type="InterPro" id="IPR050122">
    <property type="entry name" value="RTK"/>
</dbReference>
<dbReference type="EnsemblMetazoa" id="ASIC004270-RA">
    <property type="protein sequence ID" value="ASIC004270-PA"/>
    <property type="gene ID" value="ASIC004270"/>
</dbReference>
<reference evidence="5 7" key="1">
    <citation type="journal article" date="2014" name="BMC Genomics">
        <title>Genome sequence of Anopheles sinensis provides insight into genetics basis of mosquito competence for malaria parasites.</title>
        <authorList>
            <person name="Zhou D."/>
            <person name="Zhang D."/>
            <person name="Ding G."/>
            <person name="Shi L."/>
            <person name="Hou Q."/>
            <person name="Ye Y."/>
            <person name="Xu Y."/>
            <person name="Zhou H."/>
            <person name="Xiong C."/>
            <person name="Li S."/>
            <person name="Yu J."/>
            <person name="Hong S."/>
            <person name="Yu X."/>
            <person name="Zou P."/>
            <person name="Chen C."/>
            <person name="Chang X."/>
            <person name="Wang W."/>
            <person name="Lv Y."/>
            <person name="Sun Y."/>
            <person name="Ma L."/>
            <person name="Shen B."/>
            <person name="Zhu C."/>
        </authorList>
    </citation>
    <scope>NUCLEOTIDE SEQUENCE [LARGE SCALE GENOMIC DNA]</scope>
</reference>
<dbReference type="OMA" id="RKTTHGR"/>
<dbReference type="InterPro" id="IPR001245">
    <property type="entry name" value="Ser-Thr/Tyr_kinase_cat_dom"/>
</dbReference>
<dbReference type="InterPro" id="IPR011009">
    <property type="entry name" value="Kinase-like_dom_sf"/>
</dbReference>
<feature type="domain" description="Protein kinase" evidence="4">
    <location>
        <begin position="23"/>
        <end position="295"/>
    </location>
</feature>
<reference evidence="6" key="2">
    <citation type="submission" date="2020-05" db="UniProtKB">
        <authorList>
            <consortium name="EnsemblMetazoa"/>
        </authorList>
    </citation>
    <scope>IDENTIFICATION</scope>
</reference>
<dbReference type="Gene3D" id="3.30.200.20">
    <property type="entry name" value="Phosphorylase Kinase, domain 1"/>
    <property type="match status" value="1"/>
</dbReference>
<gene>
    <name evidence="5" type="ORF">ZHAS_00004270</name>
</gene>
<evidence type="ECO:0000313" key="7">
    <source>
        <dbReference type="Proteomes" id="UP000030765"/>
    </source>
</evidence>
<dbReference type="Proteomes" id="UP000030765">
    <property type="component" value="Unassembled WGS sequence"/>
</dbReference>
<dbReference type="OrthoDB" id="6077854at2759"/>
<dbReference type="EMBL" id="ATLV01012942">
    <property type="status" value="NOT_ANNOTATED_CDS"/>
    <property type="molecule type" value="Genomic_DNA"/>
</dbReference>
<dbReference type="GO" id="GO:0007169">
    <property type="term" value="P:cell surface receptor protein tyrosine kinase signaling pathway"/>
    <property type="evidence" value="ECO:0007669"/>
    <property type="project" value="TreeGrafter"/>
</dbReference>
<dbReference type="InterPro" id="IPR000719">
    <property type="entry name" value="Prot_kinase_dom"/>
</dbReference>
<feature type="binding site" evidence="3">
    <location>
        <position position="191"/>
    </location>
    <ligand>
        <name>Mg(2+)</name>
        <dbReference type="ChEBI" id="CHEBI:18420"/>
    </ligand>
</feature>
<dbReference type="VEuPathDB" id="VectorBase:ASIC004270"/>
<proteinExistence type="predicted"/>
<keyword evidence="3" id="KW-0460">Magnesium</keyword>
<feature type="binding site" evidence="2">
    <location>
        <position position="57"/>
    </location>
    <ligand>
        <name>ATP</name>
        <dbReference type="ChEBI" id="CHEBI:30616"/>
    </ligand>
</feature>
<evidence type="ECO:0000256" key="2">
    <source>
        <dbReference type="PIRSR" id="PIRSR000615-2"/>
    </source>
</evidence>
<dbReference type="GO" id="GO:0005886">
    <property type="term" value="C:plasma membrane"/>
    <property type="evidence" value="ECO:0007669"/>
    <property type="project" value="TreeGrafter"/>
</dbReference>
<feature type="binding site" evidence="2">
    <location>
        <position position="177"/>
    </location>
    <ligand>
        <name>ATP</name>
        <dbReference type="ChEBI" id="CHEBI:30616"/>
    </ligand>
</feature>
<keyword evidence="3" id="KW-0479">Metal-binding</keyword>
<dbReference type="PANTHER" id="PTHR24416:SF600">
    <property type="entry name" value="PDGF- AND VEGF-RECEPTOR RELATED, ISOFORM J"/>
    <property type="match status" value="1"/>
</dbReference>
<dbReference type="GO" id="GO:0046872">
    <property type="term" value="F:metal ion binding"/>
    <property type="evidence" value="ECO:0007669"/>
    <property type="project" value="UniProtKB-KW"/>
</dbReference>
<dbReference type="Pfam" id="PF07714">
    <property type="entry name" value="PK_Tyr_Ser-Thr"/>
    <property type="match status" value="1"/>
</dbReference>
<sequence length="307" mass="34767">MHDLQNKEIFSVPPEFEYPMKNITMGKKIAEGTFGEILHAKATNILCNDRLTEVAVKKLKASASDVDLQAMISEAHIMFQMGQHLNVVNLLGVVTQGITNNEFLIVVEYCRHGSLHAYLNKNRTHFVDCWEDLQHPWVRSGRNMFKTIDLVSWAAQVANGMAHLASLNIVHGDLSTRHVLLHDGNVVKISDFTLARKVRHALDYSRPTSAAITMLSLEREAEQMFSVSSDIWAYGLYLWDLFTLGVPPSIENFYMNDKPAHANEEIYSVIKQCWERSPAMTPSFDELAMRLNSMLPLELQSVCFIDG</sequence>
<keyword evidence="2" id="KW-0067">ATP-binding</keyword>
<dbReference type="GO" id="GO:0043235">
    <property type="term" value="C:receptor complex"/>
    <property type="evidence" value="ECO:0007669"/>
    <property type="project" value="TreeGrafter"/>
</dbReference>
<dbReference type="EMBL" id="KE524827">
    <property type="protein sequence ID" value="KFB37078.1"/>
    <property type="molecule type" value="Genomic_DNA"/>
</dbReference>
<dbReference type="AlphaFoldDB" id="A0A084VGI4"/>
<dbReference type="PIRSF" id="PIRSF000615">
    <property type="entry name" value="TyrPK_CSF1-R"/>
    <property type="match status" value="1"/>
</dbReference>
<dbReference type="PANTHER" id="PTHR24416">
    <property type="entry name" value="TYROSINE-PROTEIN KINASE RECEPTOR"/>
    <property type="match status" value="1"/>
</dbReference>
<evidence type="ECO:0000313" key="5">
    <source>
        <dbReference type="EMBL" id="KFB37078.1"/>
    </source>
</evidence>
<evidence type="ECO:0000313" key="6">
    <source>
        <dbReference type="EnsemblMetazoa" id="ASIC004270-PA"/>
    </source>
</evidence>
<dbReference type="PRINTS" id="PR00109">
    <property type="entry name" value="TYRKINASE"/>
</dbReference>